<dbReference type="EMBL" id="JBHTAT010000001">
    <property type="protein sequence ID" value="MFC7256168.1"/>
    <property type="molecule type" value="Genomic_DNA"/>
</dbReference>
<dbReference type="Gene3D" id="3.40.190.10">
    <property type="entry name" value="Periplasmic binding protein-like II"/>
    <property type="match status" value="2"/>
</dbReference>
<dbReference type="PANTHER" id="PTHR30632:SF16">
    <property type="entry name" value="MOLYBDATE_TUNGSTATE-BINDING PROTEIN WTPA"/>
    <property type="match status" value="1"/>
</dbReference>
<reference evidence="2 3" key="1">
    <citation type="journal article" date="2019" name="Int. J. Syst. Evol. Microbiol.">
        <title>The Global Catalogue of Microorganisms (GCM) 10K type strain sequencing project: providing services to taxonomists for standard genome sequencing and annotation.</title>
        <authorList>
            <consortium name="The Broad Institute Genomics Platform"/>
            <consortium name="The Broad Institute Genome Sequencing Center for Infectious Disease"/>
            <person name="Wu L."/>
            <person name="Ma J."/>
        </authorList>
    </citation>
    <scope>NUCLEOTIDE SEQUENCE [LARGE SCALE GENOMIC DNA]</scope>
    <source>
        <strain evidence="2 3">GX21</strain>
    </source>
</reference>
<gene>
    <name evidence="2" type="ORF">ACFQKE_12825</name>
</gene>
<protein>
    <submittedName>
        <fullName evidence="2">Extracellular solute-binding protein</fullName>
    </submittedName>
</protein>
<dbReference type="Pfam" id="PF13531">
    <property type="entry name" value="SBP_bac_11"/>
    <property type="match status" value="1"/>
</dbReference>
<comment type="caution">
    <text evidence="2">The sequence shown here is derived from an EMBL/GenBank/DDBJ whole genome shotgun (WGS) entry which is preliminary data.</text>
</comment>
<evidence type="ECO:0000313" key="3">
    <source>
        <dbReference type="Proteomes" id="UP001596434"/>
    </source>
</evidence>
<accession>A0ABD5ZZT2</accession>
<evidence type="ECO:0000256" key="1">
    <source>
        <dbReference type="ARBA" id="ARBA00009438"/>
    </source>
</evidence>
<dbReference type="PROSITE" id="PS51257">
    <property type="entry name" value="PROKAR_LIPOPROTEIN"/>
    <property type="match status" value="1"/>
</dbReference>
<dbReference type="AlphaFoldDB" id="A0ABD5ZZT2"/>
<dbReference type="GeneID" id="96954549"/>
<organism evidence="2 3">
    <name type="scientific">Haloplanus litoreus</name>
    <dbReference type="NCBI Taxonomy" id="767515"/>
    <lineage>
        <taxon>Archaea</taxon>
        <taxon>Methanobacteriati</taxon>
        <taxon>Methanobacteriota</taxon>
        <taxon>Stenosarchaea group</taxon>
        <taxon>Halobacteria</taxon>
        <taxon>Halobacteriales</taxon>
        <taxon>Haloferacaceae</taxon>
        <taxon>Haloplanus</taxon>
    </lineage>
</organism>
<name>A0ABD5ZZT2_9EURY</name>
<comment type="similarity">
    <text evidence="1">Belongs to the bacterial solute-binding protein 1 family. WtpA subfamily.</text>
</comment>
<evidence type="ECO:0000313" key="2">
    <source>
        <dbReference type="EMBL" id="MFC7256168.1"/>
    </source>
</evidence>
<dbReference type="SUPFAM" id="SSF53850">
    <property type="entry name" value="Periplasmic binding protein-like II"/>
    <property type="match status" value="1"/>
</dbReference>
<keyword evidence="3" id="KW-1185">Reference proteome</keyword>
<dbReference type="PANTHER" id="PTHR30632">
    <property type="entry name" value="MOLYBDATE-BINDING PERIPLASMIC PROTEIN"/>
    <property type="match status" value="1"/>
</dbReference>
<proteinExistence type="inferred from homology"/>
<dbReference type="Proteomes" id="UP001596434">
    <property type="component" value="Unassembled WGS sequence"/>
</dbReference>
<dbReference type="RefSeq" id="WP_379704738.1">
    <property type="nucleotide sequence ID" value="NZ_JBHTAT010000001.1"/>
</dbReference>
<dbReference type="InterPro" id="IPR050682">
    <property type="entry name" value="ModA/WtpA"/>
</dbReference>
<sequence>MASKSVDRRGALALLTSAVGGVGVGGCLGRGRTSDPPPSVTVLAAGSLNNAFENGLRPRVDARLQVEAHGSAEVARLVAGESKDPDVVALADVALFDGPLHPPWYAEFATNALVVAYDDDDAGGRRLAEAAPDRWYRPLLSGAVSLGRTDPDLDPLGYRTLFVLELASEYYGLETDLREAIPRREQIYPETQLVSQFETGSIDAAVTYRSMAEERGYDYVSLPPEVDLSTPRFADRYATVRYELPSGKLVAGAPISYGGTVRYDAAPVRGVFDRLTNGTYLDEFGFVVPDDYPTYTGDVPDGIAN</sequence>
<dbReference type="CDD" id="cd13540">
    <property type="entry name" value="PBP2_ModA_WtpA"/>
    <property type="match status" value="1"/>
</dbReference>